<reference evidence="2" key="1">
    <citation type="submission" date="2015-09" db="EMBL/GenBank/DDBJ databases">
        <authorList>
            <consortium name="Pathogen Informatics"/>
        </authorList>
    </citation>
    <scope>NUCLEOTIDE SEQUENCE [LARGE SCALE GENOMIC DNA]</scope>
    <source>
        <strain evidence="2">Lake Konstanz</strain>
    </source>
</reference>
<proteinExistence type="predicted"/>
<dbReference type="VEuPathDB" id="TriTrypDB:BSAL_53885"/>
<keyword evidence="2" id="KW-1185">Reference proteome</keyword>
<evidence type="ECO:0000313" key="1">
    <source>
        <dbReference type="EMBL" id="CUE72071.1"/>
    </source>
</evidence>
<sequence>MPMSSPSLTSSAELFVYLLRSRPPRLHEALWVAECSLHSQLGDLAAVQLQAARMDDDRLEEAIGARDDMRKHRSEARIRSTLTQFLDQYPNITFLPFVRPHAGVDACAKRALMGVAAFGGASAVFSSPDVLTRVIKMLHNLSSTAERLMLQIVSHNPSELVLHSALLDLSRVALHSSLIGGGKLPELSASLVVDLLHLLRSTVAHRVSEDVRAAVSLACAELLAYFDAKLPPSVVIPKVDRRVSSTEPSCFLTGARLLPAANASVIEVGGGERTVTAVSGIYWNATIHQVAS</sequence>
<organism evidence="1 2">
    <name type="scientific">Bodo saltans</name>
    <name type="common">Flagellated protozoan</name>
    <dbReference type="NCBI Taxonomy" id="75058"/>
    <lineage>
        <taxon>Eukaryota</taxon>
        <taxon>Discoba</taxon>
        <taxon>Euglenozoa</taxon>
        <taxon>Kinetoplastea</taxon>
        <taxon>Metakinetoplastina</taxon>
        <taxon>Eubodonida</taxon>
        <taxon>Bodonidae</taxon>
        <taxon>Bodo</taxon>
    </lineage>
</organism>
<protein>
    <submittedName>
        <fullName evidence="1">Uncharacterized protein</fullName>
    </submittedName>
</protein>
<dbReference type="AlphaFoldDB" id="A0A0S4ILS8"/>
<dbReference type="Proteomes" id="UP000051952">
    <property type="component" value="Unassembled WGS sequence"/>
</dbReference>
<gene>
    <name evidence="1" type="ORF">BSAL_53885</name>
</gene>
<evidence type="ECO:0000313" key="2">
    <source>
        <dbReference type="Proteomes" id="UP000051952"/>
    </source>
</evidence>
<dbReference type="EMBL" id="CYKH01000116">
    <property type="protein sequence ID" value="CUE72071.1"/>
    <property type="molecule type" value="Genomic_DNA"/>
</dbReference>
<name>A0A0S4ILS8_BODSA</name>
<accession>A0A0S4ILS8</accession>